<evidence type="ECO:0000256" key="1">
    <source>
        <dbReference type="SAM" id="SignalP"/>
    </source>
</evidence>
<evidence type="ECO:0000313" key="3">
    <source>
        <dbReference type="Proteomes" id="UP000664859"/>
    </source>
</evidence>
<gene>
    <name evidence="2" type="ORF">JKP88DRAFT_232142</name>
</gene>
<dbReference type="AlphaFoldDB" id="A0A835ZCK9"/>
<comment type="caution">
    <text evidence="2">The sequence shown here is derived from an EMBL/GenBank/DDBJ whole genome shotgun (WGS) entry which is preliminary data.</text>
</comment>
<accession>A0A835ZCK9</accession>
<dbReference type="Proteomes" id="UP000664859">
    <property type="component" value="Unassembled WGS sequence"/>
</dbReference>
<organism evidence="2 3">
    <name type="scientific">Tribonema minus</name>
    <dbReference type="NCBI Taxonomy" id="303371"/>
    <lineage>
        <taxon>Eukaryota</taxon>
        <taxon>Sar</taxon>
        <taxon>Stramenopiles</taxon>
        <taxon>Ochrophyta</taxon>
        <taxon>PX clade</taxon>
        <taxon>Xanthophyceae</taxon>
        <taxon>Tribonematales</taxon>
        <taxon>Tribonemataceae</taxon>
        <taxon>Tribonema</taxon>
    </lineage>
</organism>
<protein>
    <recommendedName>
        <fullName evidence="4">Secreted protein</fullName>
    </recommendedName>
</protein>
<reference evidence="2" key="1">
    <citation type="submission" date="2021-02" db="EMBL/GenBank/DDBJ databases">
        <title>First Annotated Genome of the Yellow-green Alga Tribonema minus.</title>
        <authorList>
            <person name="Mahan K.M."/>
        </authorList>
    </citation>
    <scope>NUCLEOTIDE SEQUENCE</scope>
    <source>
        <strain evidence="2">UTEX B ZZ1240</strain>
    </source>
</reference>
<proteinExistence type="predicted"/>
<dbReference type="OrthoDB" id="46913at2759"/>
<sequence>MSSFGEAGPCMTVSVCLCVCVWLARCVHQRPPTPTPYLVARVSVYERHICVTSANVQPSVSIANAAVRTHSASCCSKRQK</sequence>
<evidence type="ECO:0008006" key="4">
    <source>
        <dbReference type="Google" id="ProtNLM"/>
    </source>
</evidence>
<keyword evidence="3" id="KW-1185">Reference proteome</keyword>
<evidence type="ECO:0000313" key="2">
    <source>
        <dbReference type="EMBL" id="KAG5190588.1"/>
    </source>
</evidence>
<feature type="signal peptide" evidence="1">
    <location>
        <begin position="1"/>
        <end position="26"/>
    </location>
</feature>
<name>A0A835ZCK9_9STRA</name>
<keyword evidence="1" id="KW-0732">Signal</keyword>
<feature type="chain" id="PRO_5032506892" description="Secreted protein" evidence="1">
    <location>
        <begin position="27"/>
        <end position="80"/>
    </location>
</feature>
<dbReference type="EMBL" id="JAFCMP010000032">
    <property type="protein sequence ID" value="KAG5190588.1"/>
    <property type="molecule type" value="Genomic_DNA"/>
</dbReference>